<organism evidence="1 2">
    <name type="scientific">Stackebrandtia albiflava</name>
    <dbReference type="NCBI Taxonomy" id="406432"/>
    <lineage>
        <taxon>Bacteria</taxon>
        <taxon>Bacillati</taxon>
        <taxon>Actinomycetota</taxon>
        <taxon>Actinomycetes</taxon>
        <taxon>Glycomycetales</taxon>
        <taxon>Glycomycetaceae</taxon>
        <taxon>Stackebrandtia</taxon>
    </lineage>
</organism>
<accession>A0A562URT4</accession>
<sequence>MPRRALTSEWSIDIDDSFRGRVVAEDLQLVSPGPPVRTIWVAVWRPSAERSVAELTEFICQNVHPDPVRRFEEPGSDPEERRYGSWYPETVEERTQWGLYGYTIRRGRYVQSAYLTDEPSDLDWALGAWRSLRFEAGDA</sequence>
<dbReference type="AlphaFoldDB" id="A0A562URT4"/>
<dbReference type="EMBL" id="VLLL01000008">
    <property type="protein sequence ID" value="TWJ08321.1"/>
    <property type="molecule type" value="Genomic_DNA"/>
</dbReference>
<keyword evidence="2" id="KW-1185">Reference proteome</keyword>
<evidence type="ECO:0000313" key="2">
    <source>
        <dbReference type="Proteomes" id="UP000321617"/>
    </source>
</evidence>
<dbReference type="Proteomes" id="UP000321617">
    <property type="component" value="Unassembled WGS sequence"/>
</dbReference>
<comment type="caution">
    <text evidence="1">The sequence shown here is derived from an EMBL/GenBank/DDBJ whole genome shotgun (WGS) entry which is preliminary data.</text>
</comment>
<evidence type="ECO:0000313" key="1">
    <source>
        <dbReference type="EMBL" id="TWJ08321.1"/>
    </source>
</evidence>
<name>A0A562URT4_9ACTN</name>
<protein>
    <submittedName>
        <fullName evidence="1">Uncharacterized protein</fullName>
    </submittedName>
</protein>
<reference evidence="1 2" key="1">
    <citation type="journal article" date="2013" name="Stand. Genomic Sci.">
        <title>Genomic Encyclopedia of Type Strains, Phase I: The one thousand microbial genomes (KMG-I) project.</title>
        <authorList>
            <person name="Kyrpides N.C."/>
            <person name="Woyke T."/>
            <person name="Eisen J.A."/>
            <person name="Garrity G."/>
            <person name="Lilburn T.G."/>
            <person name="Beck B.J."/>
            <person name="Whitman W.B."/>
            <person name="Hugenholtz P."/>
            <person name="Klenk H.P."/>
        </authorList>
    </citation>
    <scope>NUCLEOTIDE SEQUENCE [LARGE SCALE GENOMIC DNA]</scope>
    <source>
        <strain evidence="1 2">DSM 45044</strain>
    </source>
</reference>
<dbReference type="OrthoDB" id="3523497at2"/>
<dbReference type="RefSeq" id="WP_147142828.1">
    <property type="nucleotide sequence ID" value="NZ_BAABIJ010000004.1"/>
</dbReference>
<proteinExistence type="predicted"/>
<gene>
    <name evidence="1" type="ORF">LX16_4547</name>
</gene>